<keyword evidence="2" id="KW-1185">Reference proteome</keyword>
<name>A0AAV2ISY4_KNICA</name>
<protein>
    <submittedName>
        <fullName evidence="1">Uncharacterized protein</fullName>
    </submittedName>
</protein>
<reference evidence="1 2" key="1">
    <citation type="submission" date="2024-04" db="EMBL/GenBank/DDBJ databases">
        <authorList>
            <person name="Waldvogel A.-M."/>
            <person name="Schoenle A."/>
        </authorList>
    </citation>
    <scope>NUCLEOTIDE SEQUENCE [LARGE SCALE GENOMIC DNA]</scope>
</reference>
<gene>
    <name evidence="1" type="ORF">KC01_LOCUS944</name>
</gene>
<dbReference type="EMBL" id="OZ035823">
    <property type="protein sequence ID" value="CAL1568292.1"/>
    <property type="molecule type" value="Genomic_DNA"/>
</dbReference>
<evidence type="ECO:0000313" key="1">
    <source>
        <dbReference type="EMBL" id="CAL1568292.1"/>
    </source>
</evidence>
<proteinExistence type="predicted"/>
<evidence type="ECO:0000313" key="2">
    <source>
        <dbReference type="Proteomes" id="UP001497482"/>
    </source>
</evidence>
<dbReference type="AlphaFoldDB" id="A0AAV2ISY4"/>
<dbReference type="Proteomes" id="UP001497482">
    <property type="component" value="Chromosome 1"/>
</dbReference>
<organism evidence="1 2">
    <name type="scientific">Knipowitschia caucasica</name>
    <name type="common">Caucasian dwarf goby</name>
    <name type="synonym">Pomatoschistus caucasicus</name>
    <dbReference type="NCBI Taxonomy" id="637954"/>
    <lineage>
        <taxon>Eukaryota</taxon>
        <taxon>Metazoa</taxon>
        <taxon>Chordata</taxon>
        <taxon>Craniata</taxon>
        <taxon>Vertebrata</taxon>
        <taxon>Euteleostomi</taxon>
        <taxon>Actinopterygii</taxon>
        <taxon>Neopterygii</taxon>
        <taxon>Teleostei</taxon>
        <taxon>Neoteleostei</taxon>
        <taxon>Acanthomorphata</taxon>
        <taxon>Gobiaria</taxon>
        <taxon>Gobiiformes</taxon>
        <taxon>Gobioidei</taxon>
        <taxon>Gobiidae</taxon>
        <taxon>Gobiinae</taxon>
        <taxon>Knipowitschia</taxon>
    </lineage>
</organism>
<accession>A0AAV2ISY4</accession>
<sequence>MLWSNCQPGILLTSHGLKTCSHGLHRSPLETYTMRIRIRLVVGGRQFFAFASPQLQTGDSPEKTCCMMKMIVVMKMGWGALCSSWP</sequence>